<evidence type="ECO:0000256" key="2">
    <source>
        <dbReference type="ARBA" id="ARBA00023242"/>
    </source>
</evidence>
<dbReference type="GO" id="GO:0005634">
    <property type="term" value="C:nucleus"/>
    <property type="evidence" value="ECO:0007669"/>
    <property type="project" value="UniProtKB-SubCell"/>
</dbReference>
<protein>
    <recommendedName>
        <fullName evidence="4">FAM192A/Fyv6 N-terminal domain-containing protein</fullName>
    </recommendedName>
</protein>
<comment type="subcellular location">
    <subcellularLocation>
        <location evidence="1">Nucleus</location>
    </subcellularLocation>
</comment>
<dbReference type="Proteomes" id="UP000469452">
    <property type="component" value="Unassembled WGS sequence"/>
</dbReference>
<dbReference type="AlphaFoldDB" id="A0A6A4ZHX6"/>
<evidence type="ECO:0000313" key="6">
    <source>
        <dbReference type="Proteomes" id="UP000469452"/>
    </source>
</evidence>
<dbReference type="Pfam" id="PF10187">
    <property type="entry name" value="FAM192A_Fyv6_N"/>
    <property type="match status" value="1"/>
</dbReference>
<dbReference type="InterPro" id="IPR039845">
    <property type="entry name" value="FAM192A"/>
</dbReference>
<evidence type="ECO:0000259" key="4">
    <source>
        <dbReference type="Pfam" id="PF10187"/>
    </source>
</evidence>
<sequence length="215" mass="23565">MTTPGSSVASKFPTEAKDLATGDALEVSKPKSKPIAGFVSTSVLSSSDGLFGDNVEEVRITDRPESSEEKVDFRPLYERLKEQKDARDADWKDKNNPFAPPKGLDDEEIDFLHTLESDQKKLQDDITRHHDEELAHFALLKREIQAKKPPPAVATSLSSRDRSSLPLEKQGAKVAAKVKAKTSTHTGNDHGNTRKKQKTVPVASLVAAYSDDDSA</sequence>
<evidence type="ECO:0000313" key="5">
    <source>
        <dbReference type="EMBL" id="KAF0710550.1"/>
    </source>
</evidence>
<dbReference type="InterPro" id="IPR019331">
    <property type="entry name" value="FAM192A/Fyv6_N"/>
</dbReference>
<keyword evidence="2" id="KW-0539">Nucleus</keyword>
<organism evidence="5 6">
    <name type="scientific">Aphanomyces astaci</name>
    <name type="common">Crayfish plague agent</name>
    <dbReference type="NCBI Taxonomy" id="112090"/>
    <lineage>
        <taxon>Eukaryota</taxon>
        <taxon>Sar</taxon>
        <taxon>Stramenopiles</taxon>
        <taxon>Oomycota</taxon>
        <taxon>Saprolegniomycetes</taxon>
        <taxon>Saprolegniales</taxon>
        <taxon>Verrucalvaceae</taxon>
        <taxon>Aphanomyces</taxon>
    </lineage>
</organism>
<dbReference type="PANTHER" id="PTHR13495:SF0">
    <property type="entry name" value="PSME3-INTERACTING PROTEIN"/>
    <property type="match status" value="1"/>
</dbReference>
<gene>
    <name evidence="5" type="ORF">AaE_012474</name>
</gene>
<feature type="region of interest" description="Disordered" evidence="3">
    <location>
        <begin position="146"/>
        <end position="215"/>
    </location>
</feature>
<dbReference type="EMBL" id="VJMI01018484">
    <property type="protein sequence ID" value="KAF0710550.1"/>
    <property type="molecule type" value="Genomic_DNA"/>
</dbReference>
<evidence type="ECO:0000256" key="3">
    <source>
        <dbReference type="SAM" id="MobiDB-lite"/>
    </source>
</evidence>
<reference evidence="5 6" key="1">
    <citation type="submission" date="2019-06" db="EMBL/GenBank/DDBJ databases">
        <title>Genomics analysis of Aphanomyces spp. identifies a new class of oomycete effector associated with host adaptation.</title>
        <authorList>
            <person name="Gaulin E."/>
        </authorList>
    </citation>
    <scope>NUCLEOTIDE SEQUENCE [LARGE SCALE GENOMIC DNA]</scope>
    <source>
        <strain evidence="5 6">E</strain>
    </source>
</reference>
<dbReference type="PANTHER" id="PTHR13495">
    <property type="entry name" value="NEFA-INTERACTING NUCLEAR PROTEIN NIP30"/>
    <property type="match status" value="1"/>
</dbReference>
<feature type="domain" description="FAM192A/Fyv6 N-terminal" evidence="4">
    <location>
        <begin position="38"/>
        <end position="137"/>
    </location>
</feature>
<comment type="caution">
    <text evidence="5">The sequence shown here is derived from an EMBL/GenBank/DDBJ whole genome shotgun (WGS) entry which is preliminary data.</text>
</comment>
<feature type="region of interest" description="Disordered" evidence="3">
    <location>
        <begin position="82"/>
        <end position="106"/>
    </location>
</feature>
<accession>A0A6A4ZHX6</accession>
<feature type="compositionally biased region" description="Basic and acidic residues" evidence="3">
    <location>
        <begin position="82"/>
        <end position="95"/>
    </location>
</feature>
<dbReference type="VEuPathDB" id="FungiDB:H257_15370"/>
<proteinExistence type="predicted"/>
<feature type="region of interest" description="Disordered" evidence="3">
    <location>
        <begin position="1"/>
        <end position="25"/>
    </location>
</feature>
<evidence type="ECO:0000256" key="1">
    <source>
        <dbReference type="ARBA" id="ARBA00004123"/>
    </source>
</evidence>
<name>A0A6A4ZHX6_APHAT</name>